<reference evidence="1 2" key="1">
    <citation type="journal article" date="2016" name="Nat. Commun.">
        <title>Ectomycorrhizal ecology is imprinted in the genome of the dominant symbiotic fungus Cenococcum geophilum.</title>
        <authorList>
            <consortium name="DOE Joint Genome Institute"/>
            <person name="Peter M."/>
            <person name="Kohler A."/>
            <person name="Ohm R.A."/>
            <person name="Kuo A."/>
            <person name="Krutzmann J."/>
            <person name="Morin E."/>
            <person name="Arend M."/>
            <person name="Barry K.W."/>
            <person name="Binder M."/>
            <person name="Choi C."/>
            <person name="Clum A."/>
            <person name="Copeland A."/>
            <person name="Grisel N."/>
            <person name="Haridas S."/>
            <person name="Kipfer T."/>
            <person name="LaButti K."/>
            <person name="Lindquist E."/>
            <person name="Lipzen A."/>
            <person name="Maire R."/>
            <person name="Meier B."/>
            <person name="Mihaltcheva S."/>
            <person name="Molinier V."/>
            <person name="Murat C."/>
            <person name="Poggeler S."/>
            <person name="Quandt C.A."/>
            <person name="Sperisen C."/>
            <person name="Tritt A."/>
            <person name="Tisserant E."/>
            <person name="Crous P.W."/>
            <person name="Henrissat B."/>
            <person name="Nehls U."/>
            <person name="Egli S."/>
            <person name="Spatafora J.W."/>
            <person name="Grigoriev I.V."/>
            <person name="Martin F.M."/>
        </authorList>
    </citation>
    <scope>NUCLEOTIDE SEQUENCE [LARGE SCALE GENOMIC DNA]</scope>
    <source>
        <strain evidence="1 2">1.58</strain>
    </source>
</reference>
<keyword evidence="2" id="KW-1185">Reference proteome</keyword>
<evidence type="ECO:0000313" key="1">
    <source>
        <dbReference type="EMBL" id="OCK87723.1"/>
    </source>
</evidence>
<evidence type="ECO:0000313" key="2">
    <source>
        <dbReference type="Proteomes" id="UP000250078"/>
    </source>
</evidence>
<gene>
    <name evidence="1" type="ORF">K441DRAFT_592820</name>
</gene>
<dbReference type="EMBL" id="KV748256">
    <property type="protein sequence ID" value="OCK87723.1"/>
    <property type="molecule type" value="Genomic_DNA"/>
</dbReference>
<name>A0ACC8EMY6_9PEZI</name>
<protein>
    <submittedName>
        <fullName evidence="1">Uncharacterized protein</fullName>
    </submittedName>
</protein>
<feature type="non-terminal residue" evidence="1">
    <location>
        <position position="1"/>
    </location>
</feature>
<proteinExistence type="predicted"/>
<accession>A0ACC8EMY6</accession>
<organism evidence="1 2">
    <name type="scientific">Cenococcum geophilum 1.58</name>
    <dbReference type="NCBI Taxonomy" id="794803"/>
    <lineage>
        <taxon>Eukaryota</taxon>
        <taxon>Fungi</taxon>
        <taxon>Dikarya</taxon>
        <taxon>Ascomycota</taxon>
        <taxon>Pezizomycotina</taxon>
        <taxon>Dothideomycetes</taxon>
        <taxon>Pleosporomycetidae</taxon>
        <taxon>Gloniales</taxon>
        <taxon>Gloniaceae</taxon>
        <taxon>Cenococcum</taxon>
    </lineage>
</organism>
<dbReference type="Proteomes" id="UP000250078">
    <property type="component" value="Unassembled WGS sequence"/>
</dbReference>
<sequence length="100" mass="11548">DNAPSHASKWTKRRLKKEGIKLLEYIGNSPNMNAIEGAWIPIRIAITRDWGAPHTLEWTDRAWRGEWEKIPQDKIRALVARMAAINTMIIECEGGNEFHR</sequence>